<reference evidence="3" key="1">
    <citation type="submission" date="2023-10" db="EMBL/GenBank/DDBJ databases">
        <title>Mycolicibacterium fortuitum clinical isolates causing pulmonary infections in humans.</title>
        <authorList>
            <person name="Mejia-Ponce P.M."/>
            <person name="Zenteno-Cuevas R."/>
            <person name="Licona-Cassani C."/>
        </authorList>
    </citation>
    <scope>NUCLEOTIDE SEQUENCE</scope>
    <source>
        <strain evidence="3">M8</strain>
    </source>
</reference>
<evidence type="ECO:0000256" key="1">
    <source>
        <dbReference type="SAM" id="MobiDB-lite"/>
    </source>
</evidence>
<accession>A0AAE5AGM1</accession>
<dbReference type="EMBL" id="JAWLVV010000075">
    <property type="protein sequence ID" value="MDV7295496.1"/>
    <property type="molecule type" value="Genomic_DNA"/>
</dbReference>
<evidence type="ECO:0000313" key="3">
    <source>
        <dbReference type="EMBL" id="MDV7295496.1"/>
    </source>
</evidence>
<evidence type="ECO:0000313" key="4">
    <source>
        <dbReference type="Proteomes" id="UP001186041"/>
    </source>
</evidence>
<organism evidence="3 4">
    <name type="scientific">Mycolicibacterium fortuitum</name>
    <name type="common">Mycobacterium fortuitum</name>
    <dbReference type="NCBI Taxonomy" id="1766"/>
    <lineage>
        <taxon>Bacteria</taxon>
        <taxon>Bacillati</taxon>
        <taxon>Actinomycetota</taxon>
        <taxon>Actinomycetes</taxon>
        <taxon>Mycobacteriales</taxon>
        <taxon>Mycobacteriaceae</taxon>
        <taxon>Mycolicibacterium</taxon>
    </lineage>
</organism>
<dbReference type="RefSeq" id="WP_131809954.1">
    <property type="nucleotide sequence ID" value="NZ_CP060409.1"/>
</dbReference>
<comment type="caution">
    <text evidence="3">The sequence shown here is derived from an EMBL/GenBank/DDBJ whole genome shotgun (WGS) entry which is preliminary data.</text>
</comment>
<dbReference type="Proteomes" id="UP001186041">
    <property type="component" value="Unassembled WGS sequence"/>
</dbReference>
<dbReference type="AlphaFoldDB" id="A0AAE5AGM1"/>
<evidence type="ECO:0000256" key="2">
    <source>
        <dbReference type="SAM" id="Phobius"/>
    </source>
</evidence>
<keyword evidence="2" id="KW-1133">Transmembrane helix</keyword>
<name>A0AAE5AGM1_MYCFO</name>
<proteinExistence type="predicted"/>
<protein>
    <submittedName>
        <fullName evidence="3">Uncharacterized protein</fullName>
    </submittedName>
</protein>
<feature type="region of interest" description="Disordered" evidence="1">
    <location>
        <begin position="70"/>
        <end position="90"/>
    </location>
</feature>
<keyword evidence="2" id="KW-0472">Membrane</keyword>
<sequence>MTVGSTLGGFAAHADWDGWLLLTAALAACWVAAIATAASLFSPRPRDGHEVRSAAGTAAMLATRPQVLHGVSHPVSATRDHPTQENTGNG</sequence>
<gene>
    <name evidence="3" type="ORF">R4485_35680</name>
</gene>
<keyword evidence="2" id="KW-0812">Transmembrane</keyword>
<feature type="transmembrane region" description="Helical" evidence="2">
    <location>
        <begin position="20"/>
        <end position="42"/>
    </location>
</feature>